<dbReference type="InterPro" id="IPR003661">
    <property type="entry name" value="HisK_dim/P_dom"/>
</dbReference>
<dbReference type="CDD" id="cd00082">
    <property type="entry name" value="HisKA"/>
    <property type="match status" value="1"/>
</dbReference>
<keyword evidence="9 11" id="KW-1133">Transmembrane helix</keyword>
<dbReference type="STRING" id="28234.SAMN04488588_1916"/>
<dbReference type="Gene3D" id="3.30.565.10">
    <property type="entry name" value="Histidine kinase-like ATPase, C-terminal domain"/>
    <property type="match status" value="1"/>
</dbReference>
<dbReference type="EMBL" id="SRME01000007">
    <property type="protein sequence ID" value="TGG86853.1"/>
    <property type="molecule type" value="Genomic_DNA"/>
</dbReference>
<reference evidence="13 15" key="1">
    <citation type="submission" date="2016-10" db="EMBL/GenBank/DDBJ databases">
        <authorList>
            <person name="de Groot N.N."/>
        </authorList>
    </citation>
    <scope>NUCLEOTIDE SEQUENCE [LARGE SCALE GENOMIC DNA]</scope>
    <source>
        <strain evidence="13 15">WG14</strain>
    </source>
</reference>
<dbReference type="EMBL" id="FMYV01000009">
    <property type="protein sequence ID" value="SDC84195.1"/>
    <property type="molecule type" value="Genomic_DNA"/>
</dbReference>
<feature type="transmembrane region" description="Helical" evidence="11">
    <location>
        <begin position="9"/>
        <end position="32"/>
    </location>
</feature>
<evidence type="ECO:0000256" key="1">
    <source>
        <dbReference type="ARBA" id="ARBA00000085"/>
    </source>
</evidence>
<dbReference type="AlphaFoldDB" id="A0A1G6PXU4"/>
<dbReference type="PANTHER" id="PTHR45453">
    <property type="entry name" value="PHOSPHATE REGULON SENSOR PROTEIN PHOR"/>
    <property type="match status" value="1"/>
</dbReference>
<dbReference type="InterPro" id="IPR004358">
    <property type="entry name" value="Sig_transdc_His_kin-like_C"/>
</dbReference>
<dbReference type="SUPFAM" id="SSF55874">
    <property type="entry name" value="ATPase domain of HSP90 chaperone/DNA topoisomerase II/histidine kinase"/>
    <property type="match status" value="1"/>
</dbReference>
<dbReference type="Proteomes" id="UP000199322">
    <property type="component" value="Unassembled WGS sequence"/>
</dbReference>
<evidence type="ECO:0000256" key="3">
    <source>
        <dbReference type="ARBA" id="ARBA00012438"/>
    </source>
</evidence>
<feature type="transmembrane region" description="Helical" evidence="11">
    <location>
        <begin position="156"/>
        <end position="178"/>
    </location>
</feature>
<dbReference type="InterPro" id="IPR036097">
    <property type="entry name" value="HisK_dim/P_sf"/>
</dbReference>
<dbReference type="InterPro" id="IPR005467">
    <property type="entry name" value="His_kinase_dom"/>
</dbReference>
<dbReference type="SMART" id="SM00387">
    <property type="entry name" value="HATPase_c"/>
    <property type="match status" value="1"/>
</dbReference>
<gene>
    <name evidence="14" type="ORF">E4650_09405</name>
    <name evidence="13" type="ORF">SAMN04488588_1916</name>
</gene>
<evidence type="ECO:0000256" key="8">
    <source>
        <dbReference type="ARBA" id="ARBA00022777"/>
    </source>
</evidence>
<keyword evidence="8 13" id="KW-0418">Kinase</keyword>
<keyword evidence="6" id="KW-0808">Transferase</keyword>
<accession>A0A1G6PXU4</accession>
<dbReference type="Proteomes" id="UP000297288">
    <property type="component" value="Unassembled WGS sequence"/>
</dbReference>
<dbReference type="RefSeq" id="WP_091405322.1">
    <property type="nucleotide sequence ID" value="NZ_FMYV01000009.1"/>
</dbReference>
<dbReference type="InterPro" id="IPR050351">
    <property type="entry name" value="BphY/WalK/GraS-like"/>
</dbReference>
<dbReference type="InterPro" id="IPR036890">
    <property type="entry name" value="HATPase_C_sf"/>
</dbReference>
<dbReference type="PROSITE" id="PS50109">
    <property type="entry name" value="HIS_KIN"/>
    <property type="match status" value="1"/>
</dbReference>
<dbReference type="EC" id="2.7.13.3" evidence="3"/>
<evidence type="ECO:0000256" key="11">
    <source>
        <dbReference type="SAM" id="Phobius"/>
    </source>
</evidence>
<evidence type="ECO:0000256" key="5">
    <source>
        <dbReference type="ARBA" id="ARBA00022553"/>
    </source>
</evidence>
<comment type="catalytic activity">
    <reaction evidence="1">
        <text>ATP + protein L-histidine = ADP + protein N-phospho-L-histidine.</text>
        <dbReference type="EC" id="2.7.13.3"/>
    </reaction>
</comment>
<dbReference type="FunFam" id="3.30.565.10:FF:000006">
    <property type="entry name" value="Sensor histidine kinase WalK"/>
    <property type="match status" value="1"/>
</dbReference>
<evidence type="ECO:0000256" key="7">
    <source>
        <dbReference type="ARBA" id="ARBA00022692"/>
    </source>
</evidence>
<dbReference type="GO" id="GO:0004721">
    <property type="term" value="F:phosphoprotein phosphatase activity"/>
    <property type="evidence" value="ECO:0007669"/>
    <property type="project" value="TreeGrafter"/>
</dbReference>
<name>A0A1G6PXU4_9BACT</name>
<dbReference type="SMART" id="SM00388">
    <property type="entry name" value="HisKA"/>
    <property type="match status" value="1"/>
</dbReference>
<dbReference type="GO" id="GO:0000155">
    <property type="term" value="F:phosphorelay sensor kinase activity"/>
    <property type="evidence" value="ECO:0007669"/>
    <property type="project" value="InterPro"/>
</dbReference>
<dbReference type="Gene3D" id="1.10.287.130">
    <property type="match status" value="1"/>
</dbReference>
<keyword evidence="4" id="KW-1003">Cell membrane</keyword>
<evidence type="ECO:0000313" key="14">
    <source>
        <dbReference type="EMBL" id="TGG86853.1"/>
    </source>
</evidence>
<dbReference type="InterPro" id="IPR003594">
    <property type="entry name" value="HATPase_dom"/>
</dbReference>
<evidence type="ECO:0000256" key="9">
    <source>
        <dbReference type="ARBA" id="ARBA00022989"/>
    </source>
</evidence>
<evidence type="ECO:0000313" key="15">
    <source>
        <dbReference type="Proteomes" id="UP000199322"/>
    </source>
</evidence>
<evidence type="ECO:0000259" key="12">
    <source>
        <dbReference type="PROSITE" id="PS50109"/>
    </source>
</evidence>
<comment type="subcellular location">
    <subcellularLocation>
        <location evidence="2">Cell membrane</location>
        <topology evidence="2">Multi-pass membrane protein</topology>
    </subcellularLocation>
</comment>
<keyword evidence="10 11" id="KW-0472">Membrane</keyword>
<evidence type="ECO:0000256" key="2">
    <source>
        <dbReference type="ARBA" id="ARBA00004651"/>
    </source>
</evidence>
<dbReference type="PRINTS" id="PR00344">
    <property type="entry name" value="BCTRLSENSOR"/>
</dbReference>
<reference evidence="14 16" key="2">
    <citation type="submission" date="2019-04" db="EMBL/GenBank/DDBJ databases">
        <title>Draft genome sequence data and analysis of a Fermenting Bacterium, Geotoga petraea strain HO-Geo1, isolated from heavy-oil petroleum reservoir in Russia.</title>
        <authorList>
            <person name="Grouzdev D.S."/>
            <person name="Semenova E.M."/>
            <person name="Sokolova D.S."/>
            <person name="Tourova T.P."/>
            <person name="Poltaraus A.B."/>
            <person name="Nazina T.N."/>
        </authorList>
    </citation>
    <scope>NUCLEOTIDE SEQUENCE [LARGE SCALE GENOMIC DNA]</scope>
    <source>
        <strain evidence="14 16">HO-Geo1</strain>
    </source>
</reference>
<sequence length="449" mass="52261">MKISLRKILLLSILAIVLISIVINSFIFGGFVNNYFKSYVIEEYNNKIEMIKNITTDYLENNEITKNQVILQLENFIEDPISEIAIYDEEGNYILGTGNVMLNMHNQMMNMRNTNTNLKTDIYDLEENESLYGYLEIKRNMNIENTENINYFYDSLISGSLISISLVSVLTIIISIFFSKIISFDFKKTVELANKIDHDEDINFKESKILEIREIQNTLKNISTKLKLKKSLKKEELDKLTHEIKTPIMILKSNLEGKKDDIIDFDEDRLNSLLEETEKLSHITENIKEIYDYENGNETVLFSEFDLNEEIRKIYSGMKYQFEKNGMKLEYIDKKHLNIKSDKSLINQSIYNILSNAYKYSSSKKVSIKIEETNSKVRIYIEDNGKGINEKYIQNIFDAYYRVPTEKTNGSGLGLFITKNNVEKLNGTIKVESKINEGTKFIIELPKNI</sequence>
<evidence type="ECO:0000256" key="6">
    <source>
        <dbReference type="ARBA" id="ARBA00022679"/>
    </source>
</evidence>
<dbReference type="Pfam" id="PF02518">
    <property type="entry name" value="HATPase_c"/>
    <property type="match status" value="1"/>
</dbReference>
<feature type="domain" description="Histidine kinase" evidence="12">
    <location>
        <begin position="239"/>
        <end position="449"/>
    </location>
</feature>
<evidence type="ECO:0000256" key="10">
    <source>
        <dbReference type="ARBA" id="ARBA00023136"/>
    </source>
</evidence>
<evidence type="ECO:0000313" key="16">
    <source>
        <dbReference type="Proteomes" id="UP000297288"/>
    </source>
</evidence>
<evidence type="ECO:0000313" key="13">
    <source>
        <dbReference type="EMBL" id="SDC84195.1"/>
    </source>
</evidence>
<proteinExistence type="predicted"/>
<keyword evidence="7 11" id="KW-0812">Transmembrane</keyword>
<organism evidence="13 15">
    <name type="scientific">Geotoga petraea</name>
    <dbReference type="NCBI Taxonomy" id="28234"/>
    <lineage>
        <taxon>Bacteria</taxon>
        <taxon>Thermotogati</taxon>
        <taxon>Thermotogota</taxon>
        <taxon>Thermotogae</taxon>
        <taxon>Petrotogales</taxon>
        <taxon>Petrotogaceae</taxon>
        <taxon>Geotoga</taxon>
    </lineage>
</organism>
<keyword evidence="5" id="KW-0597">Phosphoprotein</keyword>
<keyword evidence="15" id="KW-1185">Reference proteome</keyword>
<dbReference type="PANTHER" id="PTHR45453:SF2">
    <property type="entry name" value="HISTIDINE KINASE"/>
    <property type="match status" value="1"/>
</dbReference>
<evidence type="ECO:0000256" key="4">
    <source>
        <dbReference type="ARBA" id="ARBA00022475"/>
    </source>
</evidence>
<dbReference type="GO" id="GO:0016036">
    <property type="term" value="P:cellular response to phosphate starvation"/>
    <property type="evidence" value="ECO:0007669"/>
    <property type="project" value="TreeGrafter"/>
</dbReference>
<protein>
    <recommendedName>
        <fullName evidence="3">histidine kinase</fullName>
        <ecNumber evidence="3">2.7.13.3</ecNumber>
    </recommendedName>
</protein>
<dbReference type="SUPFAM" id="SSF47384">
    <property type="entry name" value="Homodimeric domain of signal transducing histidine kinase"/>
    <property type="match status" value="1"/>
</dbReference>
<dbReference type="GO" id="GO:0005886">
    <property type="term" value="C:plasma membrane"/>
    <property type="evidence" value="ECO:0007669"/>
    <property type="project" value="UniProtKB-SubCell"/>
</dbReference>
<dbReference type="OrthoDB" id="9813151at2"/>